<gene>
    <name evidence="1" type="ORF">AVCANL283_06290</name>
</gene>
<dbReference type="EMBL" id="JACGBB010000013">
    <property type="protein sequence ID" value="MBZ7987708.1"/>
    <property type="molecule type" value="Genomic_DNA"/>
</dbReference>
<accession>A0ABS7WSG5</accession>
<protein>
    <submittedName>
        <fullName evidence="1">Uncharacterized protein</fullName>
    </submittedName>
</protein>
<keyword evidence="2" id="KW-1185">Reference proteome</keyword>
<sequence length="71" mass="8378">MKNDENLNEELMYELALIHKAMLFYAGVKKDCLEKAAFAYMDLIDEIDCEDDFEAVLKTVKKLKEKHPEFF</sequence>
<evidence type="ECO:0000313" key="2">
    <source>
        <dbReference type="Proteomes" id="UP000786183"/>
    </source>
</evidence>
<proteinExistence type="predicted"/>
<comment type="caution">
    <text evidence="1">The sequence shown here is derived from an EMBL/GenBank/DDBJ whole genome shotgun (WGS) entry which is preliminary data.</text>
</comment>
<name>A0ABS7WSG5_9BACT</name>
<dbReference type="RefSeq" id="WP_172232023.1">
    <property type="nucleotide sequence ID" value="NZ_CP035946.1"/>
</dbReference>
<evidence type="ECO:0000313" key="1">
    <source>
        <dbReference type="EMBL" id="MBZ7987708.1"/>
    </source>
</evidence>
<reference evidence="1 2" key="1">
    <citation type="submission" date="2020-07" db="EMBL/GenBank/DDBJ databases">
        <title>Transfer of Campylobacter canadensis to the novel genus Avispirillum gen. nov., that also includes two novel species recovered from migratory waterfowl: Avispirillum anseris sp. nov. and Avispirillum brantae sp. nov.</title>
        <authorList>
            <person name="Miller W.G."/>
            <person name="Chapman M.H."/>
            <person name="Yee E."/>
            <person name="Inglis G.D."/>
        </authorList>
    </citation>
    <scope>NUCLEOTIDE SEQUENCE [LARGE SCALE GENOMIC DNA]</scope>
    <source>
        <strain evidence="1 2">L283</strain>
    </source>
</reference>
<organism evidence="1 2">
    <name type="scientific">Campylobacter canadensis</name>
    <dbReference type="NCBI Taxonomy" id="449520"/>
    <lineage>
        <taxon>Bacteria</taxon>
        <taxon>Pseudomonadati</taxon>
        <taxon>Campylobacterota</taxon>
        <taxon>Epsilonproteobacteria</taxon>
        <taxon>Campylobacterales</taxon>
        <taxon>Campylobacteraceae</taxon>
        <taxon>Campylobacter</taxon>
    </lineage>
</organism>
<dbReference type="Proteomes" id="UP000786183">
    <property type="component" value="Unassembled WGS sequence"/>
</dbReference>